<dbReference type="InterPro" id="IPR017907">
    <property type="entry name" value="Znf_RING_CS"/>
</dbReference>
<dbReference type="Proteomes" id="UP001237642">
    <property type="component" value="Unassembled WGS sequence"/>
</dbReference>
<dbReference type="PROSITE" id="PS00518">
    <property type="entry name" value="ZF_RING_1"/>
    <property type="match status" value="1"/>
</dbReference>
<dbReference type="EMBL" id="JAUIZM010000008">
    <property type="protein sequence ID" value="KAK1370823.1"/>
    <property type="molecule type" value="Genomic_DNA"/>
</dbReference>
<accession>A0AAD8HQ59</accession>
<sequence>MTEFEQRQRYRHLRATKTKKRNSAKEKTKKTIAPDFFDGCSLVFNDGKPSLSFQLLDYVKNDIELTCHICLDIVYDALSLTCGHIFCYMCACKATSVTIVDGLKEAKSTEKCVVCREAGVHEGAIPGQCEHFIKSKLSGIMGRTSSV</sequence>
<dbReference type="PROSITE" id="PS50089">
    <property type="entry name" value="ZF_RING_2"/>
    <property type="match status" value="1"/>
</dbReference>
<dbReference type="InterPro" id="IPR033326">
    <property type="entry name" value="BAH1"/>
</dbReference>
<keyword evidence="2 4" id="KW-0863">Zinc-finger</keyword>
<dbReference type="SMART" id="SM00184">
    <property type="entry name" value="RING"/>
    <property type="match status" value="1"/>
</dbReference>
<evidence type="ECO:0000256" key="3">
    <source>
        <dbReference type="ARBA" id="ARBA00022833"/>
    </source>
</evidence>
<name>A0AAD8HQ59_9APIA</name>
<feature type="domain" description="RING-type" evidence="5">
    <location>
        <begin position="67"/>
        <end position="116"/>
    </location>
</feature>
<evidence type="ECO:0000256" key="4">
    <source>
        <dbReference type="PROSITE-ProRule" id="PRU00175"/>
    </source>
</evidence>
<dbReference type="SUPFAM" id="SSF57850">
    <property type="entry name" value="RING/U-box"/>
    <property type="match status" value="1"/>
</dbReference>
<organism evidence="6 7">
    <name type="scientific">Heracleum sosnowskyi</name>
    <dbReference type="NCBI Taxonomy" id="360622"/>
    <lineage>
        <taxon>Eukaryota</taxon>
        <taxon>Viridiplantae</taxon>
        <taxon>Streptophyta</taxon>
        <taxon>Embryophyta</taxon>
        <taxon>Tracheophyta</taxon>
        <taxon>Spermatophyta</taxon>
        <taxon>Magnoliopsida</taxon>
        <taxon>eudicotyledons</taxon>
        <taxon>Gunneridae</taxon>
        <taxon>Pentapetalae</taxon>
        <taxon>asterids</taxon>
        <taxon>campanulids</taxon>
        <taxon>Apiales</taxon>
        <taxon>Apiaceae</taxon>
        <taxon>Apioideae</taxon>
        <taxon>apioid superclade</taxon>
        <taxon>Tordylieae</taxon>
        <taxon>Tordyliinae</taxon>
        <taxon>Heracleum</taxon>
    </lineage>
</organism>
<evidence type="ECO:0000259" key="5">
    <source>
        <dbReference type="PROSITE" id="PS50089"/>
    </source>
</evidence>
<dbReference type="InterPro" id="IPR001841">
    <property type="entry name" value="Znf_RING"/>
</dbReference>
<keyword evidence="1" id="KW-0479">Metal-binding</keyword>
<dbReference type="InterPro" id="IPR018957">
    <property type="entry name" value="Znf_C3HC4_RING-type"/>
</dbReference>
<dbReference type="InterPro" id="IPR013083">
    <property type="entry name" value="Znf_RING/FYVE/PHD"/>
</dbReference>
<evidence type="ECO:0000256" key="2">
    <source>
        <dbReference type="ARBA" id="ARBA00022771"/>
    </source>
</evidence>
<dbReference type="Gene3D" id="3.30.40.10">
    <property type="entry name" value="Zinc/RING finger domain, C3HC4 (zinc finger)"/>
    <property type="match status" value="1"/>
</dbReference>
<protein>
    <submittedName>
        <fullName evidence="6">RING-type domain-containing protein</fullName>
    </submittedName>
</protein>
<dbReference type="PANTHER" id="PTHR46764:SF1">
    <property type="entry name" value="E3 UBIQUITIN-PROTEIN LIGASE NLA"/>
    <property type="match status" value="1"/>
</dbReference>
<keyword evidence="7" id="KW-1185">Reference proteome</keyword>
<dbReference type="GO" id="GO:0008270">
    <property type="term" value="F:zinc ion binding"/>
    <property type="evidence" value="ECO:0007669"/>
    <property type="project" value="UniProtKB-KW"/>
</dbReference>
<reference evidence="6" key="1">
    <citation type="submission" date="2023-02" db="EMBL/GenBank/DDBJ databases">
        <title>Genome of toxic invasive species Heracleum sosnowskyi carries increased number of genes despite the absence of recent whole-genome duplications.</title>
        <authorList>
            <person name="Schelkunov M."/>
            <person name="Shtratnikova V."/>
            <person name="Makarenko M."/>
            <person name="Klepikova A."/>
            <person name="Omelchenko D."/>
            <person name="Novikova G."/>
            <person name="Obukhova E."/>
            <person name="Bogdanov V."/>
            <person name="Penin A."/>
            <person name="Logacheva M."/>
        </authorList>
    </citation>
    <scope>NUCLEOTIDE SEQUENCE</scope>
    <source>
        <strain evidence="6">Hsosn_3</strain>
        <tissue evidence="6">Leaf</tissue>
    </source>
</reference>
<dbReference type="Pfam" id="PF00097">
    <property type="entry name" value="zf-C3HC4"/>
    <property type="match status" value="1"/>
</dbReference>
<keyword evidence="3" id="KW-0862">Zinc</keyword>
<gene>
    <name evidence="6" type="ORF">POM88_036915</name>
</gene>
<proteinExistence type="predicted"/>
<dbReference type="AlphaFoldDB" id="A0AAD8HQ59"/>
<comment type="caution">
    <text evidence="6">The sequence shown here is derived from an EMBL/GenBank/DDBJ whole genome shotgun (WGS) entry which is preliminary data.</text>
</comment>
<evidence type="ECO:0000256" key="1">
    <source>
        <dbReference type="ARBA" id="ARBA00022723"/>
    </source>
</evidence>
<dbReference type="PANTHER" id="PTHR46764">
    <property type="entry name" value="E3 UBIQUITIN-PROTEIN LIGASE BAH1"/>
    <property type="match status" value="1"/>
</dbReference>
<reference evidence="6" key="2">
    <citation type="submission" date="2023-05" db="EMBL/GenBank/DDBJ databases">
        <authorList>
            <person name="Schelkunov M.I."/>
        </authorList>
    </citation>
    <scope>NUCLEOTIDE SEQUENCE</scope>
    <source>
        <strain evidence="6">Hsosn_3</strain>
        <tissue evidence="6">Leaf</tissue>
    </source>
</reference>
<evidence type="ECO:0000313" key="6">
    <source>
        <dbReference type="EMBL" id="KAK1370823.1"/>
    </source>
</evidence>
<evidence type="ECO:0000313" key="7">
    <source>
        <dbReference type="Proteomes" id="UP001237642"/>
    </source>
</evidence>